<dbReference type="HAMAP" id="MF_01310">
    <property type="entry name" value="Ribosomal_uS11"/>
    <property type="match status" value="1"/>
</dbReference>
<evidence type="ECO:0000313" key="10">
    <source>
        <dbReference type="Proteomes" id="UP000177126"/>
    </source>
</evidence>
<evidence type="ECO:0000256" key="8">
    <source>
        <dbReference type="RuleBase" id="RU003629"/>
    </source>
</evidence>
<dbReference type="GO" id="GO:0005840">
    <property type="term" value="C:ribosome"/>
    <property type="evidence" value="ECO:0007669"/>
    <property type="project" value="UniProtKB-KW"/>
</dbReference>
<dbReference type="GO" id="GO:0019843">
    <property type="term" value="F:rRNA binding"/>
    <property type="evidence" value="ECO:0007669"/>
    <property type="project" value="UniProtKB-UniRule"/>
</dbReference>
<evidence type="ECO:0000256" key="3">
    <source>
        <dbReference type="ARBA" id="ARBA00022884"/>
    </source>
</evidence>
<gene>
    <name evidence="7" type="primary">rpsK</name>
    <name evidence="9" type="ORF">A3B04_02040</name>
</gene>
<organism evidence="9 10">
    <name type="scientific">Candidatus Portnoybacteria bacterium RIFCSPLOWO2_02_FULL_39_11</name>
    <dbReference type="NCBI Taxonomy" id="1802001"/>
    <lineage>
        <taxon>Bacteria</taxon>
        <taxon>Candidatus Portnoyibacteriota</taxon>
    </lineage>
</organism>
<keyword evidence="4 7" id="KW-0689">Ribosomal protein</keyword>
<dbReference type="PROSITE" id="PS00054">
    <property type="entry name" value="RIBOSOMAL_S11"/>
    <property type="match status" value="1"/>
</dbReference>
<protein>
    <recommendedName>
        <fullName evidence="6 7">Small ribosomal subunit protein uS11</fullName>
    </recommendedName>
</protein>
<evidence type="ECO:0000256" key="5">
    <source>
        <dbReference type="ARBA" id="ARBA00023274"/>
    </source>
</evidence>
<dbReference type="NCBIfam" id="NF003698">
    <property type="entry name" value="PRK05309.1"/>
    <property type="match status" value="1"/>
</dbReference>
<dbReference type="NCBIfam" id="TIGR03632">
    <property type="entry name" value="uS11_bact"/>
    <property type="match status" value="1"/>
</dbReference>
<dbReference type="PANTHER" id="PTHR11759">
    <property type="entry name" value="40S RIBOSOMAL PROTEIN S14/30S RIBOSOMAL PROTEIN S11"/>
    <property type="match status" value="1"/>
</dbReference>
<comment type="caution">
    <text evidence="9">The sequence shown here is derived from an EMBL/GenBank/DDBJ whole genome shotgun (WGS) entry which is preliminary data.</text>
</comment>
<name>A0A1G2FPK5_9BACT</name>
<dbReference type="GO" id="GO:0003735">
    <property type="term" value="F:structural constituent of ribosome"/>
    <property type="evidence" value="ECO:0007669"/>
    <property type="project" value="InterPro"/>
</dbReference>
<dbReference type="PIRSF" id="PIRSF002131">
    <property type="entry name" value="Ribosomal_S11"/>
    <property type="match status" value="1"/>
</dbReference>
<dbReference type="AlphaFoldDB" id="A0A1G2FPK5"/>
<sequence>MDRGRIYIQSTYNNTIITVADARGGVIAWASAGSLGFKGPKKATPYAASKTVETLMEKVKKAGLHDVDVFVKGVGSGRESAVRAFAANGLNIFSVKDVTPVPHNGCRPRKVRRV</sequence>
<evidence type="ECO:0000256" key="6">
    <source>
        <dbReference type="ARBA" id="ARBA00035160"/>
    </source>
</evidence>
<reference evidence="9 10" key="1">
    <citation type="journal article" date="2016" name="Nat. Commun.">
        <title>Thousands of microbial genomes shed light on interconnected biogeochemical processes in an aquifer system.</title>
        <authorList>
            <person name="Anantharaman K."/>
            <person name="Brown C.T."/>
            <person name="Hug L.A."/>
            <person name="Sharon I."/>
            <person name="Castelle C.J."/>
            <person name="Probst A.J."/>
            <person name="Thomas B.C."/>
            <person name="Singh A."/>
            <person name="Wilkins M.J."/>
            <person name="Karaoz U."/>
            <person name="Brodie E.L."/>
            <person name="Williams K.H."/>
            <person name="Hubbard S.S."/>
            <person name="Banfield J.F."/>
        </authorList>
    </citation>
    <scope>NUCLEOTIDE SEQUENCE [LARGE SCALE GENOMIC DNA]</scope>
</reference>
<keyword evidence="3 7" id="KW-0694">RNA-binding</keyword>
<dbReference type="GO" id="GO:0006412">
    <property type="term" value="P:translation"/>
    <property type="evidence" value="ECO:0007669"/>
    <property type="project" value="UniProtKB-UniRule"/>
</dbReference>
<dbReference type="GO" id="GO:1990904">
    <property type="term" value="C:ribonucleoprotein complex"/>
    <property type="evidence" value="ECO:0007669"/>
    <property type="project" value="UniProtKB-KW"/>
</dbReference>
<dbReference type="Proteomes" id="UP000177126">
    <property type="component" value="Unassembled WGS sequence"/>
</dbReference>
<proteinExistence type="inferred from homology"/>
<dbReference type="SUPFAM" id="SSF53137">
    <property type="entry name" value="Translational machinery components"/>
    <property type="match status" value="1"/>
</dbReference>
<comment type="function">
    <text evidence="7">Located on the platform of the 30S subunit, it bridges several disparate RNA helices of the 16S rRNA. Forms part of the Shine-Dalgarno cleft in the 70S ribosome.</text>
</comment>
<comment type="subunit">
    <text evidence="7">Part of the 30S ribosomal subunit. Interacts with proteins S7 and S18. Binds to IF-3.</text>
</comment>
<evidence type="ECO:0000256" key="7">
    <source>
        <dbReference type="HAMAP-Rule" id="MF_01310"/>
    </source>
</evidence>
<accession>A0A1G2FPK5</accession>
<dbReference type="InterPro" id="IPR001971">
    <property type="entry name" value="Ribosomal_uS11"/>
</dbReference>
<evidence type="ECO:0000313" key="9">
    <source>
        <dbReference type="EMBL" id="OGZ39963.1"/>
    </source>
</evidence>
<dbReference type="InterPro" id="IPR019981">
    <property type="entry name" value="Ribosomal_uS11_bac-type"/>
</dbReference>
<dbReference type="InterPro" id="IPR036967">
    <property type="entry name" value="Ribosomal_uS11_sf"/>
</dbReference>
<dbReference type="Pfam" id="PF00411">
    <property type="entry name" value="Ribosomal_S11"/>
    <property type="match status" value="1"/>
</dbReference>
<comment type="similarity">
    <text evidence="1 7 8">Belongs to the universal ribosomal protein uS11 family.</text>
</comment>
<evidence type="ECO:0000256" key="1">
    <source>
        <dbReference type="ARBA" id="ARBA00006194"/>
    </source>
</evidence>
<dbReference type="InterPro" id="IPR018102">
    <property type="entry name" value="Ribosomal_uS11_CS"/>
</dbReference>
<keyword evidence="5 7" id="KW-0687">Ribonucleoprotein</keyword>
<dbReference type="Gene3D" id="3.30.420.80">
    <property type="entry name" value="Ribosomal protein S11"/>
    <property type="match status" value="1"/>
</dbReference>
<keyword evidence="2 7" id="KW-0699">rRNA-binding</keyword>
<dbReference type="EMBL" id="MHNF01000044">
    <property type="protein sequence ID" value="OGZ39963.1"/>
    <property type="molecule type" value="Genomic_DNA"/>
</dbReference>
<evidence type="ECO:0000256" key="2">
    <source>
        <dbReference type="ARBA" id="ARBA00022730"/>
    </source>
</evidence>
<evidence type="ECO:0000256" key="4">
    <source>
        <dbReference type="ARBA" id="ARBA00022980"/>
    </source>
</evidence>